<gene>
    <name evidence="2" type="ORF">VKT23_015112</name>
</gene>
<comment type="caution">
    <text evidence="2">The sequence shown here is derived from an EMBL/GenBank/DDBJ whole genome shotgun (WGS) entry which is preliminary data.</text>
</comment>
<evidence type="ECO:0000313" key="2">
    <source>
        <dbReference type="EMBL" id="KAK7444795.1"/>
    </source>
</evidence>
<feature type="compositionally biased region" description="Basic and acidic residues" evidence="1">
    <location>
        <begin position="54"/>
        <end position="72"/>
    </location>
</feature>
<evidence type="ECO:0000256" key="1">
    <source>
        <dbReference type="SAM" id="MobiDB-lite"/>
    </source>
</evidence>
<protein>
    <submittedName>
        <fullName evidence="2">Uncharacterized protein</fullName>
    </submittedName>
</protein>
<dbReference type="Proteomes" id="UP001498398">
    <property type="component" value="Unassembled WGS sequence"/>
</dbReference>
<evidence type="ECO:0000313" key="3">
    <source>
        <dbReference type="Proteomes" id="UP001498398"/>
    </source>
</evidence>
<accession>A0ABR1IYJ1</accession>
<dbReference type="EMBL" id="JBANRG010000049">
    <property type="protein sequence ID" value="KAK7444795.1"/>
    <property type="molecule type" value="Genomic_DNA"/>
</dbReference>
<sequence>MPPYRSQLDSDSENEAPELVSLSESKKTAKKQHENVRKAVEEQETAVKKARKDRNREVDRRMKERAQKRKSDFQPGEEEEDAETTNNDVEARMLRAMQQAEAESGSELGELDDEEEGSVVSEEDEEDDIEEDEGSQDEDDEDEEIEDHEDDLTKSNHLPDHIFASAFSQPLKDVKIKKLSKPVKKRKKFRKGPKDAIVGSRAIRTLSDPNNALPKSTSRIRPSAKVNKFLNRSLGLKAGQEKLKTRGWERRAVNLGSLRRQVQGPAAHFVRST</sequence>
<feature type="compositionally biased region" description="Basic and acidic residues" evidence="1">
    <location>
        <begin position="24"/>
        <end position="47"/>
    </location>
</feature>
<feature type="region of interest" description="Disordered" evidence="1">
    <location>
        <begin position="1"/>
        <end position="167"/>
    </location>
</feature>
<keyword evidence="3" id="KW-1185">Reference proteome</keyword>
<organism evidence="2 3">
    <name type="scientific">Marasmiellus scandens</name>
    <dbReference type="NCBI Taxonomy" id="2682957"/>
    <lineage>
        <taxon>Eukaryota</taxon>
        <taxon>Fungi</taxon>
        <taxon>Dikarya</taxon>
        <taxon>Basidiomycota</taxon>
        <taxon>Agaricomycotina</taxon>
        <taxon>Agaricomycetes</taxon>
        <taxon>Agaricomycetidae</taxon>
        <taxon>Agaricales</taxon>
        <taxon>Marasmiineae</taxon>
        <taxon>Omphalotaceae</taxon>
        <taxon>Marasmiellus</taxon>
    </lineage>
</organism>
<name>A0ABR1IYJ1_9AGAR</name>
<proteinExistence type="predicted"/>
<feature type="compositionally biased region" description="Basic and acidic residues" evidence="1">
    <location>
        <begin position="151"/>
        <end position="160"/>
    </location>
</feature>
<reference evidence="2 3" key="1">
    <citation type="submission" date="2024-01" db="EMBL/GenBank/DDBJ databases">
        <title>A draft genome for the cacao thread blight pathogen Marasmiellus scandens.</title>
        <authorList>
            <person name="Baruah I.K."/>
            <person name="Leung J."/>
            <person name="Bukari Y."/>
            <person name="Amoako-Attah I."/>
            <person name="Meinhardt L.W."/>
            <person name="Bailey B.A."/>
            <person name="Cohen S.P."/>
        </authorList>
    </citation>
    <scope>NUCLEOTIDE SEQUENCE [LARGE SCALE GENOMIC DNA]</scope>
    <source>
        <strain evidence="2 3">GH-19</strain>
    </source>
</reference>
<feature type="compositionally biased region" description="Acidic residues" evidence="1">
    <location>
        <begin position="109"/>
        <end position="150"/>
    </location>
</feature>